<keyword evidence="3" id="KW-0597">Phosphoprotein</keyword>
<comment type="catalytic activity">
    <reaction evidence="1">
        <text>ATP + protein L-histidine = ADP + protein N-phospho-L-histidine.</text>
        <dbReference type="EC" id="2.7.13.3"/>
    </reaction>
</comment>
<dbReference type="PRINTS" id="PR00344">
    <property type="entry name" value="BCTRLSENSOR"/>
</dbReference>
<dbReference type="PANTHER" id="PTHR43065">
    <property type="entry name" value="SENSOR HISTIDINE KINASE"/>
    <property type="match status" value="1"/>
</dbReference>
<keyword evidence="11" id="KW-1185">Reference proteome</keyword>
<comment type="caution">
    <text evidence="10">The sequence shown here is derived from an EMBL/GenBank/DDBJ whole genome shotgun (WGS) entry which is preliminary data.</text>
</comment>
<gene>
    <name evidence="10" type="ORF">LK12_04625</name>
</gene>
<keyword evidence="6" id="KW-0418">Kinase</keyword>
<dbReference type="GO" id="GO:0005524">
    <property type="term" value="F:ATP binding"/>
    <property type="evidence" value="ECO:0007669"/>
    <property type="project" value="UniProtKB-KW"/>
</dbReference>
<dbReference type="Pfam" id="PF02518">
    <property type="entry name" value="HATPase_c"/>
    <property type="match status" value="1"/>
</dbReference>
<evidence type="ECO:0000256" key="7">
    <source>
        <dbReference type="ARBA" id="ARBA00022840"/>
    </source>
</evidence>
<dbReference type="InterPro" id="IPR005467">
    <property type="entry name" value="His_kinase_dom"/>
</dbReference>
<dbReference type="GO" id="GO:0000160">
    <property type="term" value="P:phosphorelay signal transduction system"/>
    <property type="evidence" value="ECO:0007669"/>
    <property type="project" value="UniProtKB-KW"/>
</dbReference>
<keyword evidence="5" id="KW-0547">Nucleotide-binding</keyword>
<dbReference type="EMBL" id="JTDI01000001">
    <property type="protein sequence ID" value="KHK93538.1"/>
    <property type="molecule type" value="Genomic_DNA"/>
</dbReference>
<keyword evidence="4" id="KW-0808">Transferase</keyword>
<evidence type="ECO:0000313" key="10">
    <source>
        <dbReference type="EMBL" id="KHK93538.1"/>
    </source>
</evidence>
<evidence type="ECO:0000256" key="5">
    <source>
        <dbReference type="ARBA" id="ARBA00022741"/>
    </source>
</evidence>
<feature type="domain" description="Histidine kinase" evidence="9">
    <location>
        <begin position="38"/>
        <end position="242"/>
    </location>
</feature>
<keyword evidence="7" id="KW-0067">ATP-binding</keyword>
<dbReference type="SMART" id="SM00387">
    <property type="entry name" value="HATPase_c"/>
    <property type="match status" value="1"/>
</dbReference>
<dbReference type="Proteomes" id="UP000031057">
    <property type="component" value="Unassembled WGS sequence"/>
</dbReference>
<dbReference type="GO" id="GO:0004673">
    <property type="term" value="F:protein histidine kinase activity"/>
    <property type="evidence" value="ECO:0007669"/>
    <property type="project" value="UniProtKB-EC"/>
</dbReference>
<dbReference type="RefSeq" id="WP_039279777.1">
    <property type="nucleotide sequence ID" value="NZ_JTDI01000001.1"/>
</dbReference>
<dbReference type="STRING" id="1348853.LK12_04625"/>
<evidence type="ECO:0000256" key="8">
    <source>
        <dbReference type="ARBA" id="ARBA00023012"/>
    </source>
</evidence>
<dbReference type="InterPro" id="IPR003594">
    <property type="entry name" value="HATPase_dom"/>
</dbReference>
<evidence type="ECO:0000256" key="1">
    <source>
        <dbReference type="ARBA" id="ARBA00000085"/>
    </source>
</evidence>
<dbReference type="PANTHER" id="PTHR43065:SF10">
    <property type="entry name" value="PEROXIDE STRESS-ACTIVATED HISTIDINE KINASE MAK3"/>
    <property type="match status" value="1"/>
</dbReference>
<evidence type="ECO:0000256" key="6">
    <source>
        <dbReference type="ARBA" id="ARBA00022777"/>
    </source>
</evidence>
<dbReference type="EC" id="2.7.13.3" evidence="2"/>
<evidence type="ECO:0000256" key="4">
    <source>
        <dbReference type="ARBA" id="ARBA00022679"/>
    </source>
</evidence>
<evidence type="ECO:0000313" key="11">
    <source>
        <dbReference type="Proteomes" id="UP000031057"/>
    </source>
</evidence>
<dbReference type="Gene3D" id="3.30.565.10">
    <property type="entry name" value="Histidine kinase-like ATPase, C-terminal domain"/>
    <property type="match status" value="1"/>
</dbReference>
<accession>A0A0B1ZWI1</accession>
<protein>
    <recommendedName>
        <fullName evidence="2">histidine kinase</fullName>
        <ecNumber evidence="2">2.7.13.3</ecNumber>
    </recommendedName>
</protein>
<organism evidence="10 11">
    <name type="scientific">Novosphingobium malaysiense</name>
    <dbReference type="NCBI Taxonomy" id="1348853"/>
    <lineage>
        <taxon>Bacteria</taxon>
        <taxon>Pseudomonadati</taxon>
        <taxon>Pseudomonadota</taxon>
        <taxon>Alphaproteobacteria</taxon>
        <taxon>Sphingomonadales</taxon>
        <taxon>Sphingomonadaceae</taxon>
        <taxon>Novosphingobium</taxon>
    </lineage>
</organism>
<proteinExistence type="predicted"/>
<name>A0A0B1ZWI1_9SPHN</name>
<evidence type="ECO:0000256" key="3">
    <source>
        <dbReference type="ARBA" id="ARBA00022553"/>
    </source>
</evidence>
<evidence type="ECO:0000256" key="2">
    <source>
        <dbReference type="ARBA" id="ARBA00012438"/>
    </source>
</evidence>
<dbReference type="SUPFAM" id="SSF55874">
    <property type="entry name" value="ATPase domain of HSP90 chaperone/DNA topoisomerase II/histidine kinase"/>
    <property type="match status" value="1"/>
</dbReference>
<dbReference type="AlphaFoldDB" id="A0A0B1ZWI1"/>
<evidence type="ECO:0000259" key="9">
    <source>
        <dbReference type="PROSITE" id="PS50109"/>
    </source>
</evidence>
<dbReference type="InterPro" id="IPR036890">
    <property type="entry name" value="HATPase_C_sf"/>
</dbReference>
<keyword evidence="8" id="KW-0902">Two-component regulatory system</keyword>
<dbReference type="OrthoDB" id="9805722at2"/>
<reference evidence="10 11" key="1">
    <citation type="submission" date="2014-10" db="EMBL/GenBank/DDBJ databases">
        <title>Genome sequence of Novosphingobium malaysiense MUSC 273(T).</title>
        <authorList>
            <person name="Lee L.-H."/>
        </authorList>
    </citation>
    <scope>NUCLEOTIDE SEQUENCE [LARGE SCALE GENOMIC DNA]</scope>
    <source>
        <strain evidence="10 11">MUSC 273</strain>
    </source>
</reference>
<dbReference type="InterPro" id="IPR004358">
    <property type="entry name" value="Sig_transdc_His_kin-like_C"/>
</dbReference>
<sequence>MRIEGATAENGKKTGFVEHRGAYRAPHPVDSIHVAQPARLSDLRDMLSAIASGFGLIESSANEAKRGAILDSMRRTTACAQDLAARLLVEQRARAKTRIDVGEILSRLAGKLRPHLPEDILLSVRVWQGLPFIVADPDEFEAAIKSLIRNAEEAIHRGGVITVDARPSRGQVLVAVADTGTGMEPQVLERAATSFFTTKPGKDVGLGLMQVKRFAAQLGGHLSIRSTPEKGSLFVLHLPGAQTAGTASASYA</sequence>
<dbReference type="PROSITE" id="PS50109">
    <property type="entry name" value="HIS_KIN"/>
    <property type="match status" value="1"/>
</dbReference>